<keyword evidence="2" id="KW-0732">Signal</keyword>
<reference evidence="3 4" key="1">
    <citation type="journal article" date="2024" name="Proc. Natl. Acad. Sci. U.S.A.">
        <title>The genetic regulatory architecture and epigenomic basis for age-related changes in rattlesnake venom.</title>
        <authorList>
            <person name="Hogan M.P."/>
            <person name="Holding M.L."/>
            <person name="Nystrom G.S."/>
            <person name="Colston T.J."/>
            <person name="Bartlett D.A."/>
            <person name="Mason A.J."/>
            <person name="Ellsworth S.A."/>
            <person name="Rautsaw R.M."/>
            <person name="Lawrence K.C."/>
            <person name="Strickland J.L."/>
            <person name="He B."/>
            <person name="Fraser P."/>
            <person name="Margres M.J."/>
            <person name="Gilbert D.M."/>
            <person name="Gibbs H.L."/>
            <person name="Parkinson C.L."/>
            <person name="Rokyta D.R."/>
        </authorList>
    </citation>
    <scope>NUCLEOTIDE SEQUENCE [LARGE SCALE GENOMIC DNA]</scope>
    <source>
        <strain evidence="3">DRR0105</strain>
    </source>
</reference>
<feature type="signal peptide" evidence="2">
    <location>
        <begin position="1"/>
        <end position="19"/>
    </location>
</feature>
<dbReference type="AlphaFoldDB" id="A0AAW1CC18"/>
<feature type="region of interest" description="Disordered" evidence="1">
    <location>
        <begin position="22"/>
        <end position="47"/>
    </location>
</feature>
<feature type="chain" id="PRO_5044002034" evidence="2">
    <location>
        <begin position="20"/>
        <end position="93"/>
    </location>
</feature>
<keyword evidence="4" id="KW-1185">Reference proteome</keyword>
<accession>A0AAW1CC18</accession>
<sequence>MYLRSIFLVSLEVLQWGVGGKASLSGRKSKNPGRRESPRGHLNVHGHMRSSEAVGGYDAEGTWFLLWTFKSAKEEMNQVPVCKQQAKCRSGHL</sequence>
<proteinExistence type="predicted"/>
<protein>
    <submittedName>
        <fullName evidence="3">FOSL2: Fos-related antigen 2</fullName>
    </submittedName>
</protein>
<evidence type="ECO:0000313" key="3">
    <source>
        <dbReference type="EMBL" id="KAK9411935.1"/>
    </source>
</evidence>
<gene>
    <name evidence="3" type="ORF">NXF25_003110</name>
</gene>
<organism evidence="3 4">
    <name type="scientific">Crotalus adamanteus</name>
    <name type="common">Eastern diamondback rattlesnake</name>
    <dbReference type="NCBI Taxonomy" id="8729"/>
    <lineage>
        <taxon>Eukaryota</taxon>
        <taxon>Metazoa</taxon>
        <taxon>Chordata</taxon>
        <taxon>Craniata</taxon>
        <taxon>Vertebrata</taxon>
        <taxon>Euteleostomi</taxon>
        <taxon>Lepidosauria</taxon>
        <taxon>Squamata</taxon>
        <taxon>Bifurcata</taxon>
        <taxon>Unidentata</taxon>
        <taxon>Episquamata</taxon>
        <taxon>Toxicofera</taxon>
        <taxon>Serpentes</taxon>
        <taxon>Colubroidea</taxon>
        <taxon>Viperidae</taxon>
        <taxon>Crotalinae</taxon>
        <taxon>Crotalus</taxon>
    </lineage>
</organism>
<dbReference type="Proteomes" id="UP001474421">
    <property type="component" value="Unassembled WGS sequence"/>
</dbReference>
<evidence type="ECO:0000313" key="4">
    <source>
        <dbReference type="Proteomes" id="UP001474421"/>
    </source>
</evidence>
<evidence type="ECO:0000256" key="2">
    <source>
        <dbReference type="SAM" id="SignalP"/>
    </source>
</evidence>
<evidence type="ECO:0000256" key="1">
    <source>
        <dbReference type="SAM" id="MobiDB-lite"/>
    </source>
</evidence>
<comment type="caution">
    <text evidence="3">The sequence shown here is derived from an EMBL/GenBank/DDBJ whole genome shotgun (WGS) entry which is preliminary data.</text>
</comment>
<dbReference type="EMBL" id="JAOTOJ010000001">
    <property type="protein sequence ID" value="KAK9411935.1"/>
    <property type="molecule type" value="Genomic_DNA"/>
</dbReference>
<name>A0AAW1CC18_CROAD</name>